<dbReference type="InterPro" id="IPR000219">
    <property type="entry name" value="DH_dom"/>
</dbReference>
<name>A0A0C9YV00_9AGAM</name>
<evidence type="ECO:0000313" key="5">
    <source>
        <dbReference type="Proteomes" id="UP000054018"/>
    </source>
</evidence>
<keyword evidence="2" id="KW-0963">Cytoplasm</keyword>
<proteinExistence type="predicted"/>
<dbReference type="GO" id="GO:0035025">
    <property type="term" value="P:positive regulation of Rho protein signal transduction"/>
    <property type="evidence" value="ECO:0007669"/>
    <property type="project" value="TreeGrafter"/>
</dbReference>
<accession>A0A0C9YV00</accession>
<sequence length="132" mass="15113">MPHMRVYLNYCVNQANAGKVLQSLRDANPELSARLQCLREDSSARNLDLSSCLLVPMQRLTRYPLLIRQILQYTDPPTPTPDLFVAPRLTLSLPTEHAERESIANSLACAERILEEVNETVRDREGRERLVR</sequence>
<dbReference type="GO" id="GO:0005737">
    <property type="term" value="C:cytoplasm"/>
    <property type="evidence" value="ECO:0007669"/>
    <property type="project" value="UniProtKB-SubCell"/>
</dbReference>
<evidence type="ECO:0000313" key="4">
    <source>
        <dbReference type="EMBL" id="KIK20546.1"/>
    </source>
</evidence>
<dbReference type="SUPFAM" id="SSF48065">
    <property type="entry name" value="DBL homology domain (DH-domain)"/>
    <property type="match status" value="1"/>
</dbReference>
<reference evidence="5" key="2">
    <citation type="submission" date="2015-01" db="EMBL/GenBank/DDBJ databases">
        <title>Evolutionary Origins and Diversification of the Mycorrhizal Mutualists.</title>
        <authorList>
            <consortium name="DOE Joint Genome Institute"/>
            <consortium name="Mycorrhizal Genomics Consortium"/>
            <person name="Kohler A."/>
            <person name="Kuo A."/>
            <person name="Nagy L.G."/>
            <person name="Floudas D."/>
            <person name="Copeland A."/>
            <person name="Barry K.W."/>
            <person name="Cichocki N."/>
            <person name="Veneault-Fourrey C."/>
            <person name="LaButti K."/>
            <person name="Lindquist E.A."/>
            <person name="Lipzen A."/>
            <person name="Lundell T."/>
            <person name="Morin E."/>
            <person name="Murat C."/>
            <person name="Riley R."/>
            <person name="Ohm R."/>
            <person name="Sun H."/>
            <person name="Tunlid A."/>
            <person name="Henrissat B."/>
            <person name="Grigoriev I.V."/>
            <person name="Hibbett D.S."/>
            <person name="Martin F."/>
        </authorList>
    </citation>
    <scope>NUCLEOTIDE SEQUENCE [LARGE SCALE GENOMIC DNA]</scope>
    <source>
        <strain evidence="5">441</strain>
    </source>
</reference>
<evidence type="ECO:0000256" key="2">
    <source>
        <dbReference type="ARBA" id="ARBA00022490"/>
    </source>
</evidence>
<dbReference type="Proteomes" id="UP000054018">
    <property type="component" value="Unassembled WGS sequence"/>
</dbReference>
<dbReference type="OrthoDB" id="1716625at2759"/>
<organism evidence="4 5">
    <name type="scientific">Pisolithus microcarpus 441</name>
    <dbReference type="NCBI Taxonomy" id="765257"/>
    <lineage>
        <taxon>Eukaryota</taxon>
        <taxon>Fungi</taxon>
        <taxon>Dikarya</taxon>
        <taxon>Basidiomycota</taxon>
        <taxon>Agaricomycotina</taxon>
        <taxon>Agaricomycetes</taxon>
        <taxon>Agaricomycetidae</taxon>
        <taxon>Boletales</taxon>
        <taxon>Sclerodermatineae</taxon>
        <taxon>Pisolithaceae</taxon>
        <taxon>Pisolithus</taxon>
    </lineage>
</organism>
<feature type="domain" description="DH" evidence="3">
    <location>
        <begin position="1"/>
        <end position="120"/>
    </location>
</feature>
<dbReference type="STRING" id="765257.A0A0C9YV00"/>
<reference evidence="4 5" key="1">
    <citation type="submission" date="2014-04" db="EMBL/GenBank/DDBJ databases">
        <authorList>
            <consortium name="DOE Joint Genome Institute"/>
            <person name="Kuo A."/>
            <person name="Kohler A."/>
            <person name="Costa M.D."/>
            <person name="Nagy L.G."/>
            <person name="Floudas D."/>
            <person name="Copeland A."/>
            <person name="Barry K.W."/>
            <person name="Cichocki N."/>
            <person name="Veneault-Fourrey C."/>
            <person name="LaButti K."/>
            <person name="Lindquist E.A."/>
            <person name="Lipzen A."/>
            <person name="Lundell T."/>
            <person name="Morin E."/>
            <person name="Murat C."/>
            <person name="Sun H."/>
            <person name="Tunlid A."/>
            <person name="Henrissat B."/>
            <person name="Grigoriev I.V."/>
            <person name="Hibbett D.S."/>
            <person name="Martin F."/>
            <person name="Nordberg H.P."/>
            <person name="Cantor M.N."/>
            <person name="Hua S.X."/>
        </authorList>
    </citation>
    <scope>NUCLEOTIDE SEQUENCE [LARGE SCALE GENOMIC DNA]</scope>
    <source>
        <strain evidence="4 5">441</strain>
    </source>
</reference>
<protein>
    <recommendedName>
        <fullName evidence="3">DH domain-containing protein</fullName>
    </recommendedName>
</protein>
<keyword evidence="5" id="KW-1185">Reference proteome</keyword>
<dbReference type="GO" id="GO:0005085">
    <property type="term" value="F:guanyl-nucleotide exchange factor activity"/>
    <property type="evidence" value="ECO:0007669"/>
    <property type="project" value="InterPro"/>
</dbReference>
<dbReference type="PROSITE" id="PS50010">
    <property type="entry name" value="DH_2"/>
    <property type="match status" value="1"/>
</dbReference>
<comment type="subcellular location">
    <subcellularLocation>
        <location evidence="1">Cytoplasm</location>
    </subcellularLocation>
</comment>
<dbReference type="InterPro" id="IPR051480">
    <property type="entry name" value="Endocytic_GEF_Adapter"/>
</dbReference>
<gene>
    <name evidence="4" type="ORF">PISMIDRAFT_682243</name>
</gene>
<evidence type="ECO:0000256" key="1">
    <source>
        <dbReference type="ARBA" id="ARBA00004496"/>
    </source>
</evidence>
<dbReference type="HOGENOM" id="CLU_1917908_0_0_1"/>
<dbReference type="AlphaFoldDB" id="A0A0C9YV00"/>
<dbReference type="InterPro" id="IPR035899">
    <property type="entry name" value="DBL_dom_sf"/>
</dbReference>
<dbReference type="Pfam" id="PF00621">
    <property type="entry name" value="RhoGEF"/>
    <property type="match status" value="1"/>
</dbReference>
<dbReference type="PANTHER" id="PTHR46006">
    <property type="entry name" value="RHO GUANINE NUCLEOTIDE EXCHANGE FACTOR AT 64C, ISOFORM A"/>
    <property type="match status" value="1"/>
</dbReference>
<dbReference type="EMBL" id="KN833763">
    <property type="protein sequence ID" value="KIK20546.1"/>
    <property type="molecule type" value="Genomic_DNA"/>
</dbReference>
<evidence type="ECO:0000259" key="3">
    <source>
        <dbReference type="PROSITE" id="PS50010"/>
    </source>
</evidence>
<dbReference type="Gene3D" id="1.20.900.10">
    <property type="entry name" value="Dbl homology (DH) domain"/>
    <property type="match status" value="1"/>
</dbReference>
<dbReference type="PANTHER" id="PTHR46006:SF6">
    <property type="entry name" value="INTERSECTIN-2 ISOFORM X1"/>
    <property type="match status" value="1"/>
</dbReference>